<organism evidence="5 6">
    <name type="scientific">Mesorhizobium humile</name>
    <dbReference type="NCBI Taxonomy" id="3072313"/>
    <lineage>
        <taxon>Bacteria</taxon>
        <taxon>Pseudomonadati</taxon>
        <taxon>Pseudomonadota</taxon>
        <taxon>Alphaproteobacteria</taxon>
        <taxon>Hyphomicrobiales</taxon>
        <taxon>Phyllobacteriaceae</taxon>
        <taxon>Mesorhizobium</taxon>
    </lineage>
</organism>
<evidence type="ECO:0000256" key="3">
    <source>
        <dbReference type="ARBA" id="ARBA00023163"/>
    </source>
</evidence>
<dbReference type="PANTHER" id="PTHR42756:SF1">
    <property type="entry name" value="TRANSCRIPTIONAL REPRESSOR OF EMRAB OPERON"/>
    <property type="match status" value="1"/>
</dbReference>
<evidence type="ECO:0000256" key="2">
    <source>
        <dbReference type="ARBA" id="ARBA00023125"/>
    </source>
</evidence>
<sequence>MEKIESREKSTAERRALDSLVGYNLRRASVVMLNDFEVEFAEVPLRPTTFAMLATVDENPGISSADLGRLLGIKSANMAPLIAELANRGLIERRGHAEDKRVQILFLTAEARNAMPKWRQQALRHEERVLLDLTRSERATLLRLLRRVWIGKGG</sequence>
<protein>
    <submittedName>
        <fullName evidence="5">MarR family transcriptional regulator</fullName>
    </submittedName>
</protein>
<reference evidence="5 6" key="1">
    <citation type="submission" date="2023-08" db="EMBL/GenBank/DDBJ databases">
        <title>Implementing the SeqCode for naming new Mesorhizobium species isolated from Vachellia karroo root nodules.</title>
        <authorList>
            <person name="Van Lill M."/>
        </authorList>
    </citation>
    <scope>NUCLEOTIDE SEQUENCE [LARGE SCALE GENOMIC DNA]</scope>
    <source>
        <strain evidence="5 6">VK2B</strain>
    </source>
</reference>
<dbReference type="InterPro" id="IPR036390">
    <property type="entry name" value="WH_DNA-bd_sf"/>
</dbReference>
<dbReference type="SUPFAM" id="SSF46785">
    <property type="entry name" value="Winged helix' DNA-binding domain"/>
    <property type="match status" value="1"/>
</dbReference>
<evidence type="ECO:0000313" key="6">
    <source>
        <dbReference type="Proteomes" id="UP001280156"/>
    </source>
</evidence>
<dbReference type="RefSeq" id="WP_320294971.1">
    <property type="nucleotide sequence ID" value="NZ_JAVIIU010000003.1"/>
</dbReference>
<dbReference type="InterPro" id="IPR036388">
    <property type="entry name" value="WH-like_DNA-bd_sf"/>
</dbReference>
<dbReference type="EMBL" id="JAVIIV010000017">
    <property type="protein sequence ID" value="MDX8488132.1"/>
    <property type="molecule type" value="Genomic_DNA"/>
</dbReference>
<name>A0ABU4YMF5_9HYPH</name>
<evidence type="ECO:0000256" key="1">
    <source>
        <dbReference type="ARBA" id="ARBA00023015"/>
    </source>
</evidence>
<gene>
    <name evidence="5" type="ORF">RFM52_23420</name>
</gene>
<proteinExistence type="predicted"/>
<feature type="domain" description="HTH marR-type" evidence="4">
    <location>
        <begin position="18"/>
        <end position="150"/>
    </location>
</feature>
<evidence type="ECO:0000313" key="5">
    <source>
        <dbReference type="EMBL" id="MDX8488132.1"/>
    </source>
</evidence>
<evidence type="ECO:0000259" key="4">
    <source>
        <dbReference type="PROSITE" id="PS50995"/>
    </source>
</evidence>
<comment type="caution">
    <text evidence="5">The sequence shown here is derived from an EMBL/GenBank/DDBJ whole genome shotgun (WGS) entry which is preliminary data.</text>
</comment>
<dbReference type="InterPro" id="IPR000835">
    <property type="entry name" value="HTH_MarR-typ"/>
</dbReference>
<dbReference type="Pfam" id="PF01047">
    <property type="entry name" value="MarR"/>
    <property type="match status" value="1"/>
</dbReference>
<dbReference type="Proteomes" id="UP001280156">
    <property type="component" value="Unassembled WGS sequence"/>
</dbReference>
<keyword evidence="2" id="KW-0238">DNA-binding</keyword>
<dbReference type="PANTHER" id="PTHR42756">
    <property type="entry name" value="TRANSCRIPTIONAL REGULATOR, MARR"/>
    <property type="match status" value="1"/>
</dbReference>
<keyword evidence="1" id="KW-0805">Transcription regulation</keyword>
<dbReference type="PRINTS" id="PR00598">
    <property type="entry name" value="HTHMARR"/>
</dbReference>
<dbReference type="PROSITE" id="PS50995">
    <property type="entry name" value="HTH_MARR_2"/>
    <property type="match status" value="1"/>
</dbReference>
<dbReference type="Gene3D" id="1.10.10.10">
    <property type="entry name" value="Winged helix-like DNA-binding domain superfamily/Winged helix DNA-binding domain"/>
    <property type="match status" value="1"/>
</dbReference>
<keyword evidence="6" id="KW-1185">Reference proteome</keyword>
<accession>A0ABU4YMF5</accession>
<dbReference type="SMART" id="SM00347">
    <property type="entry name" value="HTH_MARR"/>
    <property type="match status" value="1"/>
</dbReference>
<keyword evidence="3" id="KW-0804">Transcription</keyword>